<dbReference type="Proteomes" id="UP000557688">
    <property type="component" value="Unassembled WGS sequence"/>
</dbReference>
<dbReference type="InterPro" id="IPR002347">
    <property type="entry name" value="SDR_fam"/>
</dbReference>
<keyword evidence="4" id="KW-1185">Reference proteome</keyword>
<organism evidence="3 4">
    <name type="scientific">Endobacter medicaginis</name>
    <dbReference type="NCBI Taxonomy" id="1181271"/>
    <lineage>
        <taxon>Bacteria</taxon>
        <taxon>Pseudomonadati</taxon>
        <taxon>Pseudomonadota</taxon>
        <taxon>Alphaproteobacteria</taxon>
        <taxon>Acetobacterales</taxon>
        <taxon>Acetobacteraceae</taxon>
        <taxon>Endobacter</taxon>
    </lineage>
</organism>
<dbReference type="InterPro" id="IPR036291">
    <property type="entry name" value="NAD(P)-bd_dom_sf"/>
</dbReference>
<reference evidence="3 4" key="1">
    <citation type="submission" date="2020-08" db="EMBL/GenBank/DDBJ databases">
        <title>Genomic Encyclopedia of Type Strains, Phase III (KMG-III): the genomes of soil and plant-associated and newly described type strains.</title>
        <authorList>
            <person name="Whitman W."/>
        </authorList>
    </citation>
    <scope>NUCLEOTIDE SEQUENCE [LARGE SCALE GENOMIC DNA]</scope>
    <source>
        <strain evidence="3 4">CECT 8088</strain>
    </source>
</reference>
<dbReference type="PANTHER" id="PTHR44196">
    <property type="entry name" value="DEHYDROGENASE/REDUCTASE SDR FAMILY MEMBER 7B"/>
    <property type="match status" value="1"/>
</dbReference>
<dbReference type="GO" id="GO:0016020">
    <property type="term" value="C:membrane"/>
    <property type="evidence" value="ECO:0007669"/>
    <property type="project" value="TreeGrafter"/>
</dbReference>
<gene>
    <name evidence="3" type="ORF">FHR90_001814</name>
</gene>
<dbReference type="RefSeq" id="WP_183275080.1">
    <property type="nucleotide sequence ID" value="NZ_JACHXV010000005.1"/>
</dbReference>
<comment type="similarity">
    <text evidence="1">Belongs to the short-chain dehydrogenases/reductases (SDR) family.</text>
</comment>
<dbReference type="CDD" id="cd05233">
    <property type="entry name" value="SDR_c"/>
    <property type="match status" value="1"/>
</dbReference>
<proteinExistence type="inferred from homology"/>
<name>A0A839V334_9PROT</name>
<dbReference type="PANTHER" id="PTHR44196:SF1">
    <property type="entry name" value="DEHYDROGENASE_REDUCTASE SDR FAMILY MEMBER 7B"/>
    <property type="match status" value="1"/>
</dbReference>
<dbReference type="Gene3D" id="3.40.50.720">
    <property type="entry name" value="NAD(P)-binding Rossmann-like Domain"/>
    <property type="match status" value="1"/>
</dbReference>
<dbReference type="GO" id="GO:0016491">
    <property type="term" value="F:oxidoreductase activity"/>
    <property type="evidence" value="ECO:0007669"/>
    <property type="project" value="UniProtKB-KW"/>
</dbReference>
<evidence type="ECO:0000256" key="1">
    <source>
        <dbReference type="ARBA" id="ARBA00006484"/>
    </source>
</evidence>
<dbReference type="EMBL" id="JACHXV010000005">
    <property type="protein sequence ID" value="MBB3173982.1"/>
    <property type="molecule type" value="Genomic_DNA"/>
</dbReference>
<sequence>MSPRNVAVITGATQRLGTALARRLAQSGVSLALVDGDAGALARLERELASNRIVVSTHVADPADPGAAADVATAALAVHGRVDQLYAAARADADRAFADLPAGEFDRVMAVVARTPIALVRALLPSLVAGGAGRVVVFAERSGLDATGAGAVDAAAHYALRGFASGLGNELALSGRGSVHVVYATSTQPPDRVARAAIDAAASGRRRVIVGGAARALSWLDRAFPVAQSRLIGAAARLGVRA</sequence>
<dbReference type="Pfam" id="PF00106">
    <property type="entry name" value="adh_short"/>
    <property type="match status" value="1"/>
</dbReference>
<evidence type="ECO:0000313" key="4">
    <source>
        <dbReference type="Proteomes" id="UP000557688"/>
    </source>
</evidence>
<dbReference type="PRINTS" id="PR00081">
    <property type="entry name" value="GDHRDH"/>
</dbReference>
<comment type="caution">
    <text evidence="3">The sequence shown here is derived from an EMBL/GenBank/DDBJ whole genome shotgun (WGS) entry which is preliminary data.</text>
</comment>
<dbReference type="SUPFAM" id="SSF51735">
    <property type="entry name" value="NAD(P)-binding Rossmann-fold domains"/>
    <property type="match status" value="1"/>
</dbReference>
<accession>A0A839V334</accession>
<protein>
    <submittedName>
        <fullName evidence="3">Short-subunit dehydrogenase</fullName>
    </submittedName>
</protein>
<evidence type="ECO:0000256" key="2">
    <source>
        <dbReference type="ARBA" id="ARBA00023002"/>
    </source>
</evidence>
<dbReference type="AlphaFoldDB" id="A0A839V334"/>
<keyword evidence="2" id="KW-0560">Oxidoreductase</keyword>
<evidence type="ECO:0000313" key="3">
    <source>
        <dbReference type="EMBL" id="MBB3173982.1"/>
    </source>
</evidence>